<evidence type="ECO:0000256" key="1">
    <source>
        <dbReference type="SAM" id="Phobius"/>
    </source>
</evidence>
<name>A0A7H8TCK2_STRCX</name>
<reference evidence="2 3" key="1">
    <citation type="submission" date="2020-06" db="EMBL/GenBank/DDBJ databases">
        <title>Genome mining for natural products.</title>
        <authorList>
            <person name="Zhang B."/>
            <person name="Shi J."/>
            <person name="Ge H."/>
        </authorList>
    </citation>
    <scope>NUCLEOTIDE SEQUENCE [LARGE SCALE GENOMIC DNA]</scope>
    <source>
        <strain evidence="2 3">NA02069</strain>
    </source>
</reference>
<sequence length="165" mass="17032">MFLLILLFVLIAVITAIGLAGHGIRTLADRRERRTGVPGTLRGIAALAGAGAFALYAWGLLAVCGAVMTAEDGGTDSAPPQSCRTAGWWERHERGIEITDHKVTYIPLGFVCGTSDGGSYDTGDVPGYVNPGVLVLALTAAGCAIGAGYATELRARAESRGDRAG</sequence>
<keyword evidence="1" id="KW-1133">Transmembrane helix</keyword>
<dbReference type="RefSeq" id="WP_176576942.1">
    <property type="nucleotide sequence ID" value="NZ_CBDRGH010000006.1"/>
</dbReference>
<keyword evidence="1" id="KW-0472">Membrane</keyword>
<feature type="transmembrane region" description="Helical" evidence="1">
    <location>
        <begin position="44"/>
        <end position="68"/>
    </location>
</feature>
<organism evidence="2 3">
    <name type="scientific">Streptomyces chartreusis</name>
    <dbReference type="NCBI Taxonomy" id="1969"/>
    <lineage>
        <taxon>Bacteria</taxon>
        <taxon>Bacillati</taxon>
        <taxon>Actinomycetota</taxon>
        <taxon>Actinomycetes</taxon>
        <taxon>Kitasatosporales</taxon>
        <taxon>Streptomycetaceae</taxon>
        <taxon>Streptomyces</taxon>
    </lineage>
</organism>
<evidence type="ECO:0000313" key="2">
    <source>
        <dbReference type="EMBL" id="QKZ21239.1"/>
    </source>
</evidence>
<evidence type="ECO:0000313" key="3">
    <source>
        <dbReference type="Proteomes" id="UP000509418"/>
    </source>
</evidence>
<protein>
    <submittedName>
        <fullName evidence="2">Uncharacterized protein</fullName>
    </submittedName>
</protein>
<dbReference type="EMBL" id="CP056041">
    <property type="protein sequence ID" value="QKZ21239.1"/>
    <property type="molecule type" value="Genomic_DNA"/>
</dbReference>
<dbReference type="Proteomes" id="UP000509418">
    <property type="component" value="Chromosome"/>
</dbReference>
<gene>
    <name evidence="2" type="ORF">HUT05_30220</name>
</gene>
<keyword evidence="1" id="KW-0812">Transmembrane</keyword>
<dbReference type="AlphaFoldDB" id="A0A7H8TCK2"/>
<proteinExistence type="predicted"/>
<accession>A0A7H8TCK2</accession>
<keyword evidence="3" id="KW-1185">Reference proteome</keyword>